<dbReference type="PROSITE" id="PS50283">
    <property type="entry name" value="NA_SOLUT_SYMP_3"/>
    <property type="match status" value="1"/>
</dbReference>
<gene>
    <name evidence="9" type="ORF">AM592_17520</name>
</gene>
<evidence type="ECO:0000256" key="2">
    <source>
        <dbReference type="ARBA" id="ARBA00006434"/>
    </source>
</evidence>
<sequence>MNIALIIIFGVIILSILLGIQAKKGKDMDLEQWTVGGRGFGSLFVFLLMAGEIYTTFTFLGGSGWAYGKGGPTYYIISYGAIAYIMSYFLLPKIWQYAKDHDLLSQSDFFVSKFKSPYLGVFVSLVGVVAMIPYFITQLKGLGLIVSQASFGSISPTAAIWIGAIAVTVYVMISGIHGSAWTAIAKDFLILAVVLFLGIYLPLHYYGGIQPMFEAIHAADSNFLALPEQGQSSSWFISTVLLTAFGFYMWPHTFGSAYTAQNANVFRKNAAIMPLYSLVLLFVFFVGFAAILEVPGLTGGDTDLALLKISMQTFDPWVIGVIGAAGVLTALVPGSLILMSSATLLSKNIYKVLNPKVTDQQVAKTAKFLVPVVALIAVYFTLNGGETIVALLLMGYSLVTQLFPALLFSLMKNNFVTKYGAFAGIGAGVATVAFTTLSGHTIGTLLPFLPQAVKDLNVGIIAMIINLVFLIGVSLATKPLLASKSSEAMLER</sequence>
<protein>
    <submittedName>
        <fullName evidence="9">Sodium:solute symporter</fullName>
    </submittedName>
</protein>
<dbReference type="GO" id="GO:0005886">
    <property type="term" value="C:plasma membrane"/>
    <property type="evidence" value="ECO:0007669"/>
    <property type="project" value="TreeGrafter"/>
</dbReference>
<dbReference type="CDD" id="cd10322">
    <property type="entry name" value="SLC5sbd"/>
    <property type="match status" value="1"/>
</dbReference>
<feature type="transmembrane region" description="Helical" evidence="8">
    <location>
        <begin position="388"/>
        <end position="407"/>
    </location>
</feature>
<dbReference type="InterPro" id="IPR050277">
    <property type="entry name" value="Sodium:Solute_Symporter"/>
</dbReference>
<feature type="transmembrane region" description="Helical" evidence="8">
    <location>
        <begin position="43"/>
        <end position="67"/>
    </location>
</feature>
<dbReference type="PANTHER" id="PTHR48086">
    <property type="entry name" value="SODIUM/PROLINE SYMPORTER-RELATED"/>
    <property type="match status" value="1"/>
</dbReference>
<evidence type="ECO:0000256" key="8">
    <source>
        <dbReference type="SAM" id="Phobius"/>
    </source>
</evidence>
<keyword evidence="4 8" id="KW-0812">Transmembrane</keyword>
<reference evidence="9 10" key="2">
    <citation type="journal article" date="2016" name="Int. J. Syst. Evol. Microbiol.">
        <title>Bacillus gobiensis sp. nov., isolated from a soil sample.</title>
        <authorList>
            <person name="Liu B."/>
            <person name="Liu G.H."/>
            <person name="Cetin S."/>
            <person name="Schumann P."/>
            <person name="Pan Z.Z."/>
            <person name="Chen Q.Q."/>
        </authorList>
    </citation>
    <scope>NUCLEOTIDE SEQUENCE [LARGE SCALE GENOMIC DNA]</scope>
    <source>
        <strain evidence="9 10">FJAT-4402</strain>
    </source>
</reference>
<dbReference type="RefSeq" id="WP_053605000.1">
    <property type="nucleotide sequence ID" value="NZ_CP012600.1"/>
</dbReference>
<dbReference type="InterPro" id="IPR001734">
    <property type="entry name" value="Na/solute_symporter"/>
</dbReference>
<dbReference type="PANTHER" id="PTHR48086:SF8">
    <property type="entry name" value="MONOCARBOXYLIC ACID PERMEASE"/>
    <property type="match status" value="1"/>
</dbReference>
<dbReference type="InterPro" id="IPR038377">
    <property type="entry name" value="Na/Glc_symporter_sf"/>
</dbReference>
<evidence type="ECO:0000256" key="7">
    <source>
        <dbReference type="RuleBase" id="RU362091"/>
    </source>
</evidence>
<dbReference type="EMBL" id="CP012600">
    <property type="protein sequence ID" value="ALC83164.1"/>
    <property type="molecule type" value="Genomic_DNA"/>
</dbReference>
<keyword evidence="10" id="KW-1185">Reference proteome</keyword>
<evidence type="ECO:0000313" key="10">
    <source>
        <dbReference type="Proteomes" id="UP000067625"/>
    </source>
</evidence>
<dbReference type="STRING" id="1441095.AM592_17520"/>
<evidence type="ECO:0000256" key="6">
    <source>
        <dbReference type="ARBA" id="ARBA00023136"/>
    </source>
</evidence>
<evidence type="ECO:0000313" key="9">
    <source>
        <dbReference type="EMBL" id="ALC83164.1"/>
    </source>
</evidence>
<organism evidence="9 10">
    <name type="scientific">Bacillus gobiensis</name>
    <dbReference type="NCBI Taxonomy" id="1441095"/>
    <lineage>
        <taxon>Bacteria</taxon>
        <taxon>Bacillati</taxon>
        <taxon>Bacillota</taxon>
        <taxon>Bacilli</taxon>
        <taxon>Bacillales</taxon>
        <taxon>Bacillaceae</taxon>
        <taxon>Bacillus</taxon>
    </lineage>
</organism>
<feature type="transmembrane region" description="Helical" evidence="8">
    <location>
        <begin position="116"/>
        <end position="136"/>
    </location>
</feature>
<comment type="similarity">
    <text evidence="2 7">Belongs to the sodium:solute symporter (SSF) (TC 2.A.21) family.</text>
</comment>
<evidence type="ECO:0000256" key="3">
    <source>
        <dbReference type="ARBA" id="ARBA00022448"/>
    </source>
</evidence>
<dbReference type="PATRIC" id="fig|1441095.3.peg.3889"/>
<feature type="transmembrane region" description="Helical" evidence="8">
    <location>
        <begin position="317"/>
        <end position="345"/>
    </location>
</feature>
<dbReference type="AlphaFoldDB" id="A0A0M5JH51"/>
<dbReference type="Pfam" id="PF00474">
    <property type="entry name" value="SSF"/>
    <property type="match status" value="1"/>
</dbReference>
<name>A0A0M5JH51_9BACI</name>
<feature type="transmembrane region" description="Helical" evidence="8">
    <location>
        <begin position="458"/>
        <end position="476"/>
    </location>
</feature>
<keyword evidence="3" id="KW-0813">Transport</keyword>
<evidence type="ECO:0000256" key="1">
    <source>
        <dbReference type="ARBA" id="ARBA00004141"/>
    </source>
</evidence>
<dbReference type="GO" id="GO:0022857">
    <property type="term" value="F:transmembrane transporter activity"/>
    <property type="evidence" value="ECO:0007669"/>
    <property type="project" value="InterPro"/>
</dbReference>
<feature type="transmembrane region" description="Helical" evidence="8">
    <location>
        <begin position="73"/>
        <end position="95"/>
    </location>
</feature>
<dbReference type="OrthoDB" id="9810181at2"/>
<evidence type="ECO:0000256" key="4">
    <source>
        <dbReference type="ARBA" id="ARBA00022692"/>
    </source>
</evidence>
<feature type="transmembrane region" description="Helical" evidence="8">
    <location>
        <begin position="419"/>
        <end position="438"/>
    </location>
</feature>
<accession>A0A0M5JH51</accession>
<comment type="subcellular location">
    <subcellularLocation>
        <location evidence="1">Membrane</location>
        <topology evidence="1">Multi-pass membrane protein</topology>
    </subcellularLocation>
</comment>
<feature type="transmembrane region" description="Helical" evidence="8">
    <location>
        <begin position="366"/>
        <end position="382"/>
    </location>
</feature>
<reference evidence="10" key="1">
    <citation type="submission" date="2015-08" db="EMBL/GenBank/DDBJ databases">
        <title>Genome sequencing project for genomic taxonomy and phylogenomics of Bacillus-like bacteria.</title>
        <authorList>
            <person name="Liu B."/>
            <person name="Wang J."/>
            <person name="Zhu Y."/>
            <person name="Liu G."/>
            <person name="Chen Q."/>
            <person name="Chen Z."/>
            <person name="Lan J."/>
            <person name="Che J."/>
            <person name="Ge C."/>
            <person name="Shi H."/>
            <person name="Pan Z."/>
            <person name="Liu X."/>
        </authorList>
    </citation>
    <scope>NUCLEOTIDE SEQUENCE [LARGE SCALE GENOMIC DNA]</scope>
    <source>
        <strain evidence="10">FJAT-4402</strain>
    </source>
</reference>
<keyword evidence="5 8" id="KW-1133">Transmembrane helix</keyword>
<feature type="transmembrane region" description="Helical" evidence="8">
    <location>
        <begin position="232"/>
        <end position="250"/>
    </location>
</feature>
<feature type="transmembrane region" description="Helical" evidence="8">
    <location>
        <begin position="6"/>
        <end position="22"/>
    </location>
</feature>
<dbReference type="Gene3D" id="1.20.1730.10">
    <property type="entry name" value="Sodium/glucose cotransporter"/>
    <property type="match status" value="1"/>
</dbReference>
<evidence type="ECO:0000256" key="5">
    <source>
        <dbReference type="ARBA" id="ARBA00022989"/>
    </source>
</evidence>
<feature type="transmembrane region" description="Helical" evidence="8">
    <location>
        <begin position="156"/>
        <end position="176"/>
    </location>
</feature>
<keyword evidence="6 8" id="KW-0472">Membrane</keyword>
<feature type="transmembrane region" description="Helical" evidence="8">
    <location>
        <begin position="188"/>
        <end position="207"/>
    </location>
</feature>
<proteinExistence type="inferred from homology"/>
<dbReference type="Proteomes" id="UP000067625">
    <property type="component" value="Chromosome"/>
</dbReference>
<feature type="transmembrane region" description="Helical" evidence="8">
    <location>
        <begin position="271"/>
        <end position="297"/>
    </location>
</feature>